<evidence type="ECO:0000259" key="8">
    <source>
        <dbReference type="PROSITE" id="PS50894"/>
    </source>
</evidence>
<dbReference type="CDD" id="cd00088">
    <property type="entry name" value="HPT"/>
    <property type="match status" value="1"/>
</dbReference>
<dbReference type="Proteomes" id="UP000005540">
    <property type="component" value="Unassembled WGS sequence"/>
</dbReference>
<dbReference type="Gene3D" id="1.20.120.160">
    <property type="entry name" value="HPT domain"/>
    <property type="match status" value="1"/>
</dbReference>
<dbReference type="SMART" id="SM00387">
    <property type="entry name" value="HATPase_c"/>
    <property type="match status" value="1"/>
</dbReference>
<comment type="catalytic activity">
    <reaction evidence="1">
        <text>ATP + protein L-histidine = ADP + protein N-phospho-L-histidine.</text>
        <dbReference type="EC" id="2.7.13.3"/>
    </reaction>
</comment>
<dbReference type="SUPFAM" id="SSF47384">
    <property type="entry name" value="Homodimeric domain of signal transducing histidine kinase"/>
    <property type="match status" value="1"/>
</dbReference>
<keyword evidence="3 6" id="KW-0597">Phosphoprotein</keyword>
<dbReference type="GO" id="GO:0005737">
    <property type="term" value="C:cytoplasm"/>
    <property type="evidence" value="ECO:0007669"/>
    <property type="project" value="InterPro"/>
</dbReference>
<feature type="domain" description="HPt" evidence="8">
    <location>
        <begin position="2"/>
        <end position="106"/>
    </location>
</feature>
<dbReference type="SUPFAM" id="SSF55874">
    <property type="entry name" value="ATPase domain of HSP90 chaperone/DNA topoisomerase II/histidine kinase"/>
    <property type="match status" value="1"/>
</dbReference>
<dbReference type="GO" id="GO:0006935">
    <property type="term" value="P:chemotaxis"/>
    <property type="evidence" value="ECO:0007669"/>
    <property type="project" value="InterPro"/>
</dbReference>
<evidence type="ECO:0000256" key="1">
    <source>
        <dbReference type="ARBA" id="ARBA00000085"/>
    </source>
</evidence>
<dbReference type="InterPro" id="IPR003594">
    <property type="entry name" value="HATPase_dom"/>
</dbReference>
<dbReference type="Gene3D" id="1.10.287.560">
    <property type="entry name" value="Histidine kinase CheA-like, homodimeric domain"/>
    <property type="match status" value="1"/>
</dbReference>
<evidence type="ECO:0000313" key="9">
    <source>
        <dbReference type="EMBL" id="EEP59950.1"/>
    </source>
</evidence>
<dbReference type="InterPro" id="IPR037006">
    <property type="entry name" value="CheA-like_homodim_sf"/>
</dbReference>
<dbReference type="SUPFAM" id="SSF47226">
    <property type="entry name" value="Histidine-containing phosphotransfer domain, HPT domain"/>
    <property type="match status" value="1"/>
</dbReference>
<evidence type="ECO:0000256" key="7">
    <source>
        <dbReference type="SAM" id="MobiDB-lite"/>
    </source>
</evidence>
<dbReference type="InterPro" id="IPR004358">
    <property type="entry name" value="Sig_transdc_His_kin-like_C"/>
</dbReference>
<dbReference type="PROSITE" id="PS50894">
    <property type="entry name" value="HPT"/>
    <property type="match status" value="1"/>
</dbReference>
<dbReference type="InterPro" id="IPR008207">
    <property type="entry name" value="Sig_transdc_His_kin_Hpt_dom"/>
</dbReference>
<dbReference type="GO" id="GO:0000155">
    <property type="term" value="F:phosphorelay sensor kinase activity"/>
    <property type="evidence" value="ECO:0007669"/>
    <property type="project" value="InterPro"/>
</dbReference>
<dbReference type="EMBL" id="ABZS01000182">
    <property type="protein sequence ID" value="EEP59950.1"/>
    <property type="molecule type" value="Genomic_DNA"/>
</dbReference>
<dbReference type="PANTHER" id="PTHR43395">
    <property type="entry name" value="SENSOR HISTIDINE KINASE CHEA"/>
    <property type="match status" value="1"/>
</dbReference>
<evidence type="ECO:0000256" key="5">
    <source>
        <dbReference type="ARBA" id="ARBA00022777"/>
    </source>
</evidence>
<dbReference type="RefSeq" id="WP_007547967.1">
    <property type="nucleotide sequence ID" value="NZ_ABZS01000182.1"/>
</dbReference>
<feature type="region of interest" description="Disordered" evidence="7">
    <location>
        <begin position="225"/>
        <end position="269"/>
    </location>
</feature>
<reference evidence="9 10" key="1">
    <citation type="submission" date="2009-04" db="EMBL/GenBank/DDBJ databases">
        <authorList>
            <person name="Reysenbach A.-L."/>
            <person name="Heidelberg J.F."/>
            <person name="Nelson W.C."/>
        </authorList>
    </citation>
    <scope>NUCLEOTIDE SEQUENCE [LARGE SCALE GENOMIC DNA]</scope>
    <source>
        <strain evidence="9 10">SS-5</strain>
    </source>
</reference>
<name>C4FLV2_9AQUI</name>
<keyword evidence="10" id="KW-1185">Reference proteome</keyword>
<keyword evidence="5" id="KW-0418">Kinase</keyword>
<accession>C4FLV2</accession>
<comment type="caution">
    <text evidence="9">The sequence shown here is derived from an EMBL/GenBank/DDBJ whole genome shotgun (WGS) entry which is preliminary data.</text>
</comment>
<dbReference type="SMART" id="SM00073">
    <property type="entry name" value="HPT"/>
    <property type="match status" value="1"/>
</dbReference>
<sequence length="499" mass="56802">MIPNELRELFDEFLVEAREHLENLENKLLELEKDPDNPELLNAAFRSMHTLKGGAGFLGLTAIVETAHKAEDILGKLKEGKMRFYPEIGDVLLKAVDFIKEALRFYEDGESVEPDLYLIEELKSILEGKKSEVKAEGSNAESSKETTLDKLLKKYNLHHLIGKPVEEILEELVLLPPSKRPQEIVDYIDKILSGEIVEEEDTSSILPILEEEAAERMLEMIEKEITPEAQNNPPDTKKEVSQEGQTIEKSENTEIKPQEQRKAPAKKEEEERVLRIDVQKIEDLMKLVGELVLDRNRLMRVVGEITQNMQPNKYTEELESVASSIDKIVGDLQLAVMKTRMQPVKRLFQKFTRVVRDLSKVVGKEVELIIIGEDTEMDKSILEKLEEPLVHIIRNALDHGIEPPEERKILGKPRVGKIILKAYYQGDRVYIEIEDDGRGIDPQKVAQKALEKGLITKEQLEKMTEKEILQLVFIPGFSTKDQVSEISGRGVGMDAVMNT</sequence>
<dbReference type="InterPro" id="IPR036890">
    <property type="entry name" value="HATPase_C_sf"/>
</dbReference>
<dbReference type="FunFam" id="3.30.565.10:FF:000016">
    <property type="entry name" value="Chemotaxis protein CheA, putative"/>
    <property type="match status" value="1"/>
</dbReference>
<dbReference type="SMART" id="SM01231">
    <property type="entry name" value="H-kinase_dim"/>
    <property type="match status" value="1"/>
</dbReference>
<dbReference type="InterPro" id="IPR036641">
    <property type="entry name" value="HPT_dom_sf"/>
</dbReference>
<feature type="non-terminal residue" evidence="9">
    <location>
        <position position="499"/>
    </location>
</feature>
<dbReference type="Gene3D" id="3.30.565.10">
    <property type="entry name" value="Histidine kinase-like ATPase, C-terminal domain"/>
    <property type="match status" value="1"/>
</dbReference>
<keyword evidence="4 9" id="KW-0808">Transferase</keyword>
<dbReference type="PANTHER" id="PTHR43395:SF1">
    <property type="entry name" value="CHEMOTAXIS PROTEIN CHEA"/>
    <property type="match status" value="1"/>
</dbReference>
<feature type="modified residue" description="Phosphohistidine" evidence="6">
    <location>
        <position position="49"/>
    </location>
</feature>
<dbReference type="Pfam" id="PF02518">
    <property type="entry name" value="HATPase_c"/>
    <property type="match status" value="1"/>
</dbReference>
<dbReference type="InterPro" id="IPR036097">
    <property type="entry name" value="HisK_dim/P_sf"/>
</dbReference>
<organism evidence="9 10">
    <name type="scientific">Sulfurihydrogenibium yellowstonense SS-5</name>
    <dbReference type="NCBI Taxonomy" id="432331"/>
    <lineage>
        <taxon>Bacteria</taxon>
        <taxon>Pseudomonadati</taxon>
        <taxon>Aquificota</taxon>
        <taxon>Aquificia</taxon>
        <taxon>Aquificales</taxon>
        <taxon>Hydrogenothermaceae</taxon>
        <taxon>Sulfurihydrogenibium</taxon>
    </lineage>
</organism>
<protein>
    <recommendedName>
        <fullName evidence="2">histidine kinase</fullName>
        <ecNumber evidence="2">2.7.13.3</ecNumber>
    </recommendedName>
</protein>
<evidence type="ECO:0000256" key="4">
    <source>
        <dbReference type="ARBA" id="ARBA00022679"/>
    </source>
</evidence>
<dbReference type="InterPro" id="IPR004105">
    <property type="entry name" value="CheA-like_dim"/>
</dbReference>
<dbReference type="AlphaFoldDB" id="C4FLV2"/>
<dbReference type="EC" id="2.7.13.3" evidence="2"/>
<evidence type="ECO:0000256" key="6">
    <source>
        <dbReference type="PROSITE-ProRule" id="PRU00110"/>
    </source>
</evidence>
<dbReference type="PRINTS" id="PR00344">
    <property type="entry name" value="BCTRLSENSOR"/>
</dbReference>
<dbReference type="Pfam" id="PF02895">
    <property type="entry name" value="H-kinase_dim"/>
    <property type="match status" value="1"/>
</dbReference>
<gene>
    <name evidence="9" type="ORF">SULYE_1556</name>
</gene>
<dbReference type="OrthoDB" id="9803176at2"/>
<dbReference type="Pfam" id="PF01627">
    <property type="entry name" value="Hpt"/>
    <property type="match status" value="1"/>
</dbReference>
<proteinExistence type="predicted"/>
<evidence type="ECO:0000256" key="2">
    <source>
        <dbReference type="ARBA" id="ARBA00012438"/>
    </source>
</evidence>
<evidence type="ECO:0000313" key="10">
    <source>
        <dbReference type="Proteomes" id="UP000005540"/>
    </source>
</evidence>
<feature type="compositionally biased region" description="Basic and acidic residues" evidence="7">
    <location>
        <begin position="235"/>
        <end position="269"/>
    </location>
</feature>
<evidence type="ECO:0000256" key="3">
    <source>
        <dbReference type="ARBA" id="ARBA00022553"/>
    </source>
</evidence>
<dbReference type="InterPro" id="IPR051315">
    <property type="entry name" value="Bact_Chemotaxis_CheA"/>
</dbReference>